<feature type="compositionally biased region" description="Low complexity" evidence="1">
    <location>
        <begin position="250"/>
        <end position="265"/>
    </location>
</feature>
<feature type="compositionally biased region" description="Low complexity" evidence="1">
    <location>
        <begin position="297"/>
        <end position="318"/>
    </location>
</feature>
<gene>
    <name evidence="2" type="ORF">FJT64_009641</name>
</gene>
<keyword evidence="3" id="KW-1185">Reference proteome</keyword>
<feature type="region of interest" description="Disordered" evidence="1">
    <location>
        <begin position="1"/>
        <end position="43"/>
    </location>
</feature>
<organism evidence="2 3">
    <name type="scientific">Amphibalanus amphitrite</name>
    <name type="common">Striped barnacle</name>
    <name type="synonym">Balanus amphitrite</name>
    <dbReference type="NCBI Taxonomy" id="1232801"/>
    <lineage>
        <taxon>Eukaryota</taxon>
        <taxon>Metazoa</taxon>
        <taxon>Ecdysozoa</taxon>
        <taxon>Arthropoda</taxon>
        <taxon>Crustacea</taxon>
        <taxon>Multicrustacea</taxon>
        <taxon>Cirripedia</taxon>
        <taxon>Thoracica</taxon>
        <taxon>Thoracicalcarea</taxon>
        <taxon>Balanomorpha</taxon>
        <taxon>Balanoidea</taxon>
        <taxon>Balanidae</taxon>
        <taxon>Amphibalaninae</taxon>
        <taxon>Amphibalanus</taxon>
    </lineage>
</organism>
<dbReference type="AlphaFoldDB" id="A0A6A4V7V8"/>
<evidence type="ECO:0000313" key="3">
    <source>
        <dbReference type="Proteomes" id="UP000440578"/>
    </source>
</evidence>
<dbReference type="EMBL" id="VIIS01001818">
    <property type="protein sequence ID" value="KAF0292357.1"/>
    <property type="molecule type" value="Genomic_DNA"/>
</dbReference>
<comment type="caution">
    <text evidence="2">The sequence shown here is derived from an EMBL/GenBank/DDBJ whole genome shotgun (WGS) entry which is preliminary data.</text>
</comment>
<feature type="compositionally biased region" description="Pro residues" evidence="1">
    <location>
        <begin position="214"/>
        <end position="228"/>
    </location>
</feature>
<name>A0A6A4V7V8_AMPAM</name>
<protein>
    <submittedName>
        <fullName evidence="2">Uncharacterized protein</fullName>
    </submittedName>
</protein>
<accession>A0A6A4V7V8</accession>
<feature type="region of interest" description="Disordered" evidence="1">
    <location>
        <begin position="201"/>
        <end position="358"/>
    </location>
</feature>
<reference evidence="2 3" key="1">
    <citation type="submission" date="2019-07" db="EMBL/GenBank/DDBJ databases">
        <title>Draft genome assembly of a fouling barnacle, Amphibalanus amphitrite (Darwin, 1854): The first reference genome for Thecostraca.</title>
        <authorList>
            <person name="Kim W."/>
        </authorList>
    </citation>
    <scope>NUCLEOTIDE SEQUENCE [LARGE SCALE GENOMIC DNA]</scope>
    <source>
        <strain evidence="2">SNU_AA5</strain>
        <tissue evidence="2">Soma without cirri and trophi</tissue>
    </source>
</reference>
<feature type="region of interest" description="Disordered" evidence="1">
    <location>
        <begin position="140"/>
        <end position="169"/>
    </location>
</feature>
<proteinExistence type="predicted"/>
<feature type="compositionally biased region" description="Basic and acidic residues" evidence="1">
    <location>
        <begin position="1"/>
        <end position="11"/>
    </location>
</feature>
<sequence>MVSAPRERRWADLSPESELADPAGWLEPDGDEPGAPGAGEPSWQRLRQPFSQLLGRYRLSQPVSEAVGRVSGTQVAASVGRFFERQTSRVLSCAGGLGTNTWPPLPSRLPQLAATGGGGHQPRPSLDHFLMAGISSVRARLQPRAAPPSRLYDRSASHPPEPSPAAASFAPYGHAVHSLENLDPTADEFYVDAGIRISASDLRQLERPDSAPGELPPPPETIPSPPPGQGTARTPTRRLRPPSTYGRYCSGGEASASRTAATETSPHTAPPSTAEFAARCRSEESLPAGGGRRTPARRPASAYSPSGVSSTQSSPGCSRTSSPDGRASPAFSRIPLRSSFGAGKTSSLPSALTRARRR</sequence>
<evidence type="ECO:0000256" key="1">
    <source>
        <dbReference type="SAM" id="MobiDB-lite"/>
    </source>
</evidence>
<dbReference type="OrthoDB" id="340346at2759"/>
<evidence type="ECO:0000313" key="2">
    <source>
        <dbReference type="EMBL" id="KAF0292357.1"/>
    </source>
</evidence>
<dbReference type="Proteomes" id="UP000440578">
    <property type="component" value="Unassembled WGS sequence"/>
</dbReference>